<evidence type="ECO:0008006" key="3">
    <source>
        <dbReference type="Google" id="ProtNLM"/>
    </source>
</evidence>
<evidence type="ECO:0000313" key="1">
    <source>
        <dbReference type="EMBL" id="TDE95078.1"/>
    </source>
</evidence>
<dbReference type="RefSeq" id="WP_133107488.1">
    <property type="nucleotide sequence ID" value="NZ_SMNA01000004.1"/>
</dbReference>
<name>A0ABY2E5J5_9MICO</name>
<dbReference type="SUPFAM" id="SSF53098">
    <property type="entry name" value="Ribonuclease H-like"/>
    <property type="match status" value="1"/>
</dbReference>
<dbReference type="InterPro" id="IPR036291">
    <property type="entry name" value="NAD(P)-bd_dom_sf"/>
</dbReference>
<accession>A0ABY2E5J5</accession>
<dbReference type="SUPFAM" id="SSF51735">
    <property type="entry name" value="NAD(P)-binding Rossmann-fold domains"/>
    <property type="match status" value="1"/>
</dbReference>
<reference evidence="1 2" key="1">
    <citation type="submission" date="2019-03" db="EMBL/GenBank/DDBJ databases">
        <title>Genomic features of bacteria from cold environments.</title>
        <authorList>
            <person name="Shen L."/>
        </authorList>
    </citation>
    <scope>NUCLEOTIDE SEQUENCE [LARGE SCALE GENOMIC DNA]</scope>
    <source>
        <strain evidence="2">T3246-1</strain>
    </source>
</reference>
<dbReference type="InterPro" id="IPR012337">
    <property type="entry name" value="RNaseH-like_sf"/>
</dbReference>
<evidence type="ECO:0000313" key="2">
    <source>
        <dbReference type="Proteomes" id="UP000504882"/>
    </source>
</evidence>
<gene>
    <name evidence="1" type="ORF">EXU48_09970</name>
</gene>
<proteinExistence type="predicted"/>
<dbReference type="EMBL" id="SMNA01000004">
    <property type="protein sequence ID" value="TDE95078.1"/>
    <property type="molecule type" value="Genomic_DNA"/>
</dbReference>
<sequence length="154" mass="16927">MGTGQAARERRIAYQWSFKRQKRDDRNINLMIAKAERSAAGEVPMRKARFLKVTGAAKELDQATIDRARQLAGLKGYVTNLDPETLPAAAVIAAYHHLWQVEASFRMTKSEVAPQGITVNAIAPGLILETPFHETFTPPADQEKTIASTPVGQA</sequence>
<organism evidence="1 2">
    <name type="scientific">Occultella glacieicola</name>
    <dbReference type="NCBI Taxonomy" id="2518684"/>
    <lineage>
        <taxon>Bacteria</taxon>
        <taxon>Bacillati</taxon>
        <taxon>Actinomycetota</taxon>
        <taxon>Actinomycetes</taxon>
        <taxon>Micrococcales</taxon>
        <taxon>Ruaniaceae</taxon>
        <taxon>Occultella</taxon>
    </lineage>
</organism>
<dbReference type="Proteomes" id="UP000504882">
    <property type="component" value="Unassembled WGS sequence"/>
</dbReference>
<protein>
    <recommendedName>
        <fullName evidence="3">SDR family oxidoreductase</fullName>
    </recommendedName>
</protein>
<comment type="caution">
    <text evidence="1">The sequence shown here is derived from an EMBL/GenBank/DDBJ whole genome shotgun (WGS) entry which is preliminary data.</text>
</comment>
<keyword evidence="2" id="KW-1185">Reference proteome</keyword>
<dbReference type="Gene3D" id="3.40.50.720">
    <property type="entry name" value="NAD(P)-binding Rossmann-like Domain"/>
    <property type="match status" value="1"/>
</dbReference>